<keyword evidence="4" id="KW-1185">Reference proteome</keyword>
<protein>
    <recommendedName>
        <fullName evidence="5">LapA family protein</fullName>
    </recommendedName>
</protein>
<evidence type="ECO:0008006" key="5">
    <source>
        <dbReference type="Google" id="ProtNLM"/>
    </source>
</evidence>
<dbReference type="RefSeq" id="WP_178366356.1">
    <property type="nucleotide sequence ID" value="NZ_JACADJ010000020.1"/>
</dbReference>
<name>A0A850SXM8_9BACT</name>
<evidence type="ECO:0000313" key="4">
    <source>
        <dbReference type="Proteomes" id="UP000553343"/>
    </source>
</evidence>
<evidence type="ECO:0000256" key="2">
    <source>
        <dbReference type="SAM" id="Phobius"/>
    </source>
</evidence>
<reference evidence="3 4" key="1">
    <citation type="submission" date="2020-06" db="EMBL/GenBank/DDBJ databases">
        <title>High-quality draft genome of sulfate reducer Desulfobacter latus type strain AcrS2 isolated from marine sediment.</title>
        <authorList>
            <person name="Hoppe M."/>
            <person name="Larsen C.K."/>
            <person name="Marshall I.P.G."/>
            <person name="Schramm A."/>
            <person name="Marietou A.G."/>
        </authorList>
    </citation>
    <scope>NUCLEOTIDE SEQUENCE [LARGE SCALE GENOMIC DNA]</scope>
    <source>
        <strain evidence="3 4">AcRS2</strain>
    </source>
</reference>
<comment type="caution">
    <text evidence="3">The sequence shown here is derived from an EMBL/GenBank/DDBJ whole genome shotgun (WGS) entry which is preliminary data.</text>
</comment>
<keyword evidence="2" id="KW-0812">Transmembrane</keyword>
<sequence length="136" mass="15885">MKTFKIILFILFLVLLVVFGIQNQEYFLASTALLIDFKVGSLNYTVMNLPNWAYWVLCLVLGLLITGIRGLITSVRLKRQVRTRDERIESMKGEINSLQTRLDIFIHDPYIKKHLEEEARKDQNQEQAVTEEKKKA</sequence>
<dbReference type="EMBL" id="JACADJ010000020">
    <property type="protein sequence ID" value="NWH04900.1"/>
    <property type="molecule type" value="Genomic_DNA"/>
</dbReference>
<proteinExistence type="predicted"/>
<dbReference type="Proteomes" id="UP000553343">
    <property type="component" value="Unassembled WGS sequence"/>
</dbReference>
<keyword evidence="2" id="KW-1133">Transmembrane helix</keyword>
<dbReference type="AlphaFoldDB" id="A0A850SXM8"/>
<accession>A0A850SXM8</accession>
<feature type="region of interest" description="Disordered" evidence="1">
    <location>
        <begin position="117"/>
        <end position="136"/>
    </location>
</feature>
<keyword evidence="2" id="KW-0472">Membrane</keyword>
<gene>
    <name evidence="3" type="ORF">HXW94_07860</name>
</gene>
<organism evidence="3 4">
    <name type="scientific">Desulfobacter latus</name>
    <dbReference type="NCBI Taxonomy" id="2292"/>
    <lineage>
        <taxon>Bacteria</taxon>
        <taxon>Pseudomonadati</taxon>
        <taxon>Thermodesulfobacteriota</taxon>
        <taxon>Desulfobacteria</taxon>
        <taxon>Desulfobacterales</taxon>
        <taxon>Desulfobacteraceae</taxon>
        <taxon>Desulfobacter</taxon>
    </lineage>
</organism>
<evidence type="ECO:0000256" key="1">
    <source>
        <dbReference type="SAM" id="MobiDB-lite"/>
    </source>
</evidence>
<feature type="transmembrane region" description="Helical" evidence="2">
    <location>
        <begin position="52"/>
        <end position="72"/>
    </location>
</feature>
<evidence type="ECO:0000313" key="3">
    <source>
        <dbReference type="EMBL" id="NWH04900.1"/>
    </source>
</evidence>